<dbReference type="InterPro" id="IPR016155">
    <property type="entry name" value="Mopterin_synth/thiamin_S_b"/>
</dbReference>
<evidence type="ECO:0000256" key="3">
    <source>
        <dbReference type="ARBA" id="ARBA00024247"/>
    </source>
</evidence>
<dbReference type="PANTHER" id="PTHR33359:SF1">
    <property type="entry name" value="MOLYBDOPTERIN SYNTHASE SULFUR CARRIER SUBUNIT"/>
    <property type="match status" value="1"/>
</dbReference>
<dbReference type="EMBL" id="JBHUMR010000025">
    <property type="protein sequence ID" value="MFD2618688.1"/>
    <property type="molecule type" value="Genomic_DNA"/>
</dbReference>
<dbReference type="NCBIfam" id="TIGR01682">
    <property type="entry name" value="moaD"/>
    <property type="match status" value="1"/>
</dbReference>
<dbReference type="InterPro" id="IPR003749">
    <property type="entry name" value="ThiS/MoaD-like"/>
</dbReference>
<comment type="similarity">
    <text evidence="2">Belongs to the MoaD family.</text>
</comment>
<organism evidence="4 5">
    <name type="scientific">Terrilactibacillus laevilacticus</name>
    <dbReference type="NCBI Taxonomy" id="1380157"/>
    <lineage>
        <taxon>Bacteria</taxon>
        <taxon>Bacillati</taxon>
        <taxon>Bacillota</taxon>
        <taxon>Bacilli</taxon>
        <taxon>Bacillales</taxon>
        <taxon>Bacillaceae</taxon>
        <taxon>Terrilactibacillus</taxon>
    </lineage>
</organism>
<sequence length="76" mass="8552">MIQVLLFAHLREQVGCENLTIHKKQMTVKEFKELMEKQYKLSTQEVMIAINEEYATDSDVIAEGDTVALIPPVSGG</sequence>
<keyword evidence="1" id="KW-0547">Nucleotide-binding</keyword>
<dbReference type="Gene3D" id="3.10.20.30">
    <property type="match status" value="1"/>
</dbReference>
<protein>
    <recommendedName>
        <fullName evidence="3">Molybdopterin synthase sulfur carrier subunit</fullName>
    </recommendedName>
</protein>
<gene>
    <name evidence="4" type="primary">moaD</name>
    <name evidence="4" type="ORF">ACFSTF_15470</name>
</gene>
<dbReference type="InterPro" id="IPR012675">
    <property type="entry name" value="Beta-grasp_dom_sf"/>
</dbReference>
<dbReference type="SUPFAM" id="SSF54285">
    <property type="entry name" value="MoaD/ThiS"/>
    <property type="match status" value="1"/>
</dbReference>
<name>A0ABW5PV23_9BACI</name>
<reference evidence="5" key="1">
    <citation type="journal article" date="2019" name="Int. J. Syst. Evol. Microbiol.">
        <title>The Global Catalogue of Microorganisms (GCM) 10K type strain sequencing project: providing services to taxonomists for standard genome sequencing and annotation.</title>
        <authorList>
            <consortium name="The Broad Institute Genomics Platform"/>
            <consortium name="The Broad Institute Genome Sequencing Center for Infectious Disease"/>
            <person name="Wu L."/>
            <person name="Ma J."/>
        </authorList>
    </citation>
    <scope>NUCLEOTIDE SEQUENCE [LARGE SCALE GENOMIC DNA]</scope>
    <source>
        <strain evidence="5">TISTR 2241</strain>
    </source>
</reference>
<keyword evidence="5" id="KW-1185">Reference proteome</keyword>
<comment type="caution">
    <text evidence="4">The sequence shown here is derived from an EMBL/GenBank/DDBJ whole genome shotgun (WGS) entry which is preliminary data.</text>
</comment>
<evidence type="ECO:0000313" key="5">
    <source>
        <dbReference type="Proteomes" id="UP001597458"/>
    </source>
</evidence>
<evidence type="ECO:0000313" key="4">
    <source>
        <dbReference type="EMBL" id="MFD2618688.1"/>
    </source>
</evidence>
<dbReference type="RefSeq" id="WP_141191629.1">
    <property type="nucleotide sequence ID" value="NZ_JBHUMR010000025.1"/>
</dbReference>
<proteinExistence type="inferred from homology"/>
<dbReference type="CDD" id="cd00754">
    <property type="entry name" value="Ubl_MoaD"/>
    <property type="match status" value="1"/>
</dbReference>
<evidence type="ECO:0000256" key="1">
    <source>
        <dbReference type="ARBA" id="ARBA00022741"/>
    </source>
</evidence>
<dbReference type="PANTHER" id="PTHR33359">
    <property type="entry name" value="MOLYBDOPTERIN SYNTHASE SULFUR CARRIER SUBUNIT"/>
    <property type="match status" value="1"/>
</dbReference>
<evidence type="ECO:0000256" key="2">
    <source>
        <dbReference type="ARBA" id="ARBA00024200"/>
    </source>
</evidence>
<dbReference type="InterPro" id="IPR044672">
    <property type="entry name" value="MOCS2A"/>
</dbReference>
<dbReference type="Proteomes" id="UP001597458">
    <property type="component" value="Unassembled WGS sequence"/>
</dbReference>
<accession>A0ABW5PV23</accession>
<dbReference type="Pfam" id="PF02597">
    <property type="entry name" value="ThiS"/>
    <property type="match status" value="1"/>
</dbReference>